<feature type="compositionally biased region" description="Gly residues" evidence="2">
    <location>
        <begin position="119"/>
        <end position="129"/>
    </location>
</feature>
<organism evidence="4 5">
    <name type="scientific">Vanrija humicola</name>
    <name type="common">Yeast</name>
    <name type="synonym">Cryptococcus humicola</name>
    <dbReference type="NCBI Taxonomy" id="5417"/>
    <lineage>
        <taxon>Eukaryota</taxon>
        <taxon>Fungi</taxon>
        <taxon>Dikarya</taxon>
        <taxon>Basidiomycota</taxon>
        <taxon>Agaricomycotina</taxon>
        <taxon>Tremellomycetes</taxon>
        <taxon>Trichosporonales</taxon>
        <taxon>Trichosporonaceae</taxon>
        <taxon>Vanrija</taxon>
    </lineage>
</organism>
<comment type="caution">
    <text evidence="4">The sequence shown here is derived from an EMBL/GenBank/DDBJ whole genome shotgun (WGS) entry which is preliminary data.</text>
</comment>
<protein>
    <submittedName>
        <fullName evidence="4">Uncharacterized protein</fullName>
    </submittedName>
</protein>
<dbReference type="CDD" id="cd22191">
    <property type="entry name" value="DPBB_RlpA_EXP_N-like"/>
    <property type="match status" value="1"/>
</dbReference>
<dbReference type="PANTHER" id="PTHR31836:SF28">
    <property type="entry name" value="SRCR DOMAIN-CONTAINING PROTEIN-RELATED"/>
    <property type="match status" value="1"/>
</dbReference>
<dbReference type="EMBL" id="QKWK01000009">
    <property type="protein sequence ID" value="TXT07126.1"/>
    <property type="molecule type" value="Genomic_DNA"/>
</dbReference>
<dbReference type="PANTHER" id="PTHR31836">
    <property type="match status" value="1"/>
</dbReference>
<dbReference type="Proteomes" id="UP000473826">
    <property type="component" value="Unassembled WGS sequence"/>
</dbReference>
<keyword evidence="5" id="KW-1185">Reference proteome</keyword>
<feature type="signal peptide" evidence="3">
    <location>
        <begin position="1"/>
        <end position="17"/>
    </location>
</feature>
<sequence>MFATLLTTFLAVQAAVAAPVNIQKRFSGRATYYEVGLGACGHTNSGSEFVVALNAPQYSGGAYCGQSVTISANGKSTQATVVDLCPGCPYGALDLSESLFTYFNPTSVGVFTIDWSFGGGGGGGGGGGDSQPSPSPSPSPDPPAPTSSAAPPPPPPEPSTSSAAPPPPQSSTTTTDAASSSTTTSLVASSSTSSAPASSVTSLSASSVSLNSTALAAPTVSLNSTSISSSTPDAAVINHDGDASGNLAAVNNLVASLGRLAVIAAGQ</sequence>
<dbReference type="InterPro" id="IPR036908">
    <property type="entry name" value="RlpA-like_sf"/>
</dbReference>
<accession>A0A7D8Z6W2</accession>
<dbReference type="AlphaFoldDB" id="A0A7D8Z6W2"/>
<feature type="compositionally biased region" description="Pro residues" evidence="2">
    <location>
        <begin position="133"/>
        <end position="169"/>
    </location>
</feature>
<evidence type="ECO:0000256" key="3">
    <source>
        <dbReference type="SAM" id="SignalP"/>
    </source>
</evidence>
<evidence type="ECO:0000256" key="2">
    <source>
        <dbReference type="SAM" id="MobiDB-lite"/>
    </source>
</evidence>
<evidence type="ECO:0000313" key="5">
    <source>
        <dbReference type="Proteomes" id="UP000473826"/>
    </source>
</evidence>
<feature type="region of interest" description="Disordered" evidence="2">
    <location>
        <begin position="119"/>
        <end position="199"/>
    </location>
</feature>
<feature type="chain" id="PRO_5029017064" evidence="3">
    <location>
        <begin position="18"/>
        <end position="267"/>
    </location>
</feature>
<dbReference type="OrthoDB" id="623670at2759"/>
<keyword evidence="1 3" id="KW-0732">Signal</keyword>
<proteinExistence type="predicted"/>
<feature type="compositionally biased region" description="Low complexity" evidence="2">
    <location>
        <begin position="170"/>
        <end position="199"/>
    </location>
</feature>
<name>A0A7D8Z6W2_VANHU</name>
<dbReference type="InterPro" id="IPR051477">
    <property type="entry name" value="Expansin_CellWall"/>
</dbReference>
<gene>
    <name evidence="4" type="ORF">VHUM_03296</name>
</gene>
<reference evidence="4 5" key="1">
    <citation type="journal article" date="2019" name="PLoS Genet.">
        <title>Convergent evolution of linked mating-type loci in basidiomycete fungi.</title>
        <authorList>
            <person name="Sun S."/>
            <person name="Coelho M.A."/>
            <person name="Heitman J."/>
            <person name="Nowrousian M."/>
        </authorList>
    </citation>
    <scope>NUCLEOTIDE SEQUENCE [LARGE SCALE GENOMIC DNA]</scope>
    <source>
        <strain evidence="4 5">CBS 4282</strain>
    </source>
</reference>
<dbReference type="SUPFAM" id="SSF50685">
    <property type="entry name" value="Barwin-like endoglucanases"/>
    <property type="match status" value="1"/>
</dbReference>
<evidence type="ECO:0000313" key="4">
    <source>
        <dbReference type="EMBL" id="TXT07126.1"/>
    </source>
</evidence>
<evidence type="ECO:0000256" key="1">
    <source>
        <dbReference type="ARBA" id="ARBA00022729"/>
    </source>
</evidence>
<dbReference type="Gene3D" id="2.40.40.10">
    <property type="entry name" value="RlpA-like domain"/>
    <property type="match status" value="1"/>
</dbReference>